<feature type="domain" description="PKD" evidence="2">
    <location>
        <begin position="177"/>
        <end position="262"/>
    </location>
</feature>
<dbReference type="NCBIfam" id="NF038128">
    <property type="entry name" value="choice_anch_J"/>
    <property type="match status" value="1"/>
</dbReference>
<dbReference type="InterPro" id="IPR026444">
    <property type="entry name" value="Secre_tail"/>
</dbReference>
<protein>
    <submittedName>
        <fullName evidence="3">Por secretion system C-terminal sorting domain-containing protein</fullName>
    </submittedName>
</protein>
<dbReference type="InterPro" id="IPR000601">
    <property type="entry name" value="PKD_dom"/>
</dbReference>
<dbReference type="PROSITE" id="PS50093">
    <property type="entry name" value="PKD"/>
    <property type="match status" value="1"/>
</dbReference>
<proteinExistence type="predicted"/>
<dbReference type="Gene3D" id="2.60.40.10">
    <property type="entry name" value="Immunoglobulins"/>
    <property type="match status" value="4"/>
</dbReference>
<dbReference type="EMBL" id="FMYP01000050">
    <property type="protein sequence ID" value="SDC77198.1"/>
    <property type="molecule type" value="Genomic_DNA"/>
</dbReference>
<dbReference type="Gene3D" id="2.60.120.200">
    <property type="match status" value="1"/>
</dbReference>
<feature type="signal peptide" evidence="1">
    <location>
        <begin position="1"/>
        <end position="24"/>
    </location>
</feature>
<dbReference type="PANTHER" id="PTHR37835">
    <property type="entry name" value="ALPHA-CLOSTRIPAIN"/>
    <property type="match status" value="1"/>
</dbReference>
<dbReference type="NCBIfam" id="TIGR04183">
    <property type="entry name" value="Por_Secre_tail"/>
    <property type="match status" value="1"/>
</dbReference>
<dbReference type="Gene3D" id="3.40.50.11970">
    <property type="match status" value="1"/>
</dbReference>
<keyword evidence="1" id="KW-0732">Signal</keyword>
<dbReference type="RefSeq" id="WP_092439489.1">
    <property type="nucleotide sequence ID" value="NZ_FMYP01000050.1"/>
</dbReference>
<dbReference type="OrthoDB" id="5507507at2"/>
<dbReference type="Proteomes" id="UP000199452">
    <property type="component" value="Unassembled WGS sequence"/>
</dbReference>
<evidence type="ECO:0000256" key="1">
    <source>
        <dbReference type="SAM" id="SignalP"/>
    </source>
</evidence>
<evidence type="ECO:0000259" key="2">
    <source>
        <dbReference type="PROSITE" id="PS50093"/>
    </source>
</evidence>
<dbReference type="Pfam" id="PF20009">
    <property type="entry name" value="GEVED"/>
    <property type="match status" value="1"/>
</dbReference>
<evidence type="ECO:0000313" key="4">
    <source>
        <dbReference type="Proteomes" id="UP000199452"/>
    </source>
</evidence>
<reference evidence="3 4" key="1">
    <citation type="submission" date="2016-09" db="EMBL/GenBank/DDBJ databases">
        <authorList>
            <person name="Capua I."/>
            <person name="De Benedictis P."/>
            <person name="Joannis T."/>
            <person name="Lombin L.H."/>
            <person name="Cattoli G."/>
        </authorList>
    </citation>
    <scope>NUCLEOTIDE SEQUENCE [LARGE SCALE GENOMIC DNA]</scope>
    <source>
        <strain evidence="3 4">A7P-90m</strain>
    </source>
</reference>
<dbReference type="SMART" id="SM00089">
    <property type="entry name" value="PKD"/>
    <property type="match status" value="2"/>
</dbReference>
<dbReference type="InterPro" id="IPR035986">
    <property type="entry name" value="PKD_dom_sf"/>
</dbReference>
<evidence type="ECO:0000313" key="3">
    <source>
        <dbReference type="EMBL" id="SDC77198.1"/>
    </source>
</evidence>
<dbReference type="Pfam" id="PF03415">
    <property type="entry name" value="Peptidase_C11"/>
    <property type="match status" value="1"/>
</dbReference>
<dbReference type="STRING" id="1640674.SAMN05216323_10505"/>
<organism evidence="3 4">
    <name type="scientific">Williamwhitmania taraxaci</name>
    <dbReference type="NCBI Taxonomy" id="1640674"/>
    <lineage>
        <taxon>Bacteria</taxon>
        <taxon>Pseudomonadati</taxon>
        <taxon>Bacteroidota</taxon>
        <taxon>Bacteroidia</taxon>
        <taxon>Bacteroidales</taxon>
        <taxon>Williamwhitmaniaceae</taxon>
        <taxon>Williamwhitmania</taxon>
    </lineage>
</organism>
<gene>
    <name evidence="3" type="ORF">SAMN05216323_10505</name>
</gene>
<dbReference type="InterPro" id="IPR005077">
    <property type="entry name" value="Peptidase_C11"/>
</dbReference>
<name>A0A1G6PB08_9BACT</name>
<dbReference type="PANTHER" id="PTHR37835:SF1">
    <property type="entry name" value="ALPHA-CLOSTRIPAIN"/>
    <property type="match status" value="1"/>
</dbReference>
<dbReference type="InterPro" id="IPR045474">
    <property type="entry name" value="GEVED"/>
</dbReference>
<accession>A0A1G6PB08</accession>
<dbReference type="SUPFAM" id="SSF49299">
    <property type="entry name" value="PKD domain"/>
    <property type="match status" value="2"/>
</dbReference>
<keyword evidence="4" id="KW-1185">Reference proteome</keyword>
<dbReference type="CDD" id="cd00146">
    <property type="entry name" value="PKD"/>
    <property type="match status" value="1"/>
</dbReference>
<dbReference type="InterPro" id="IPR013783">
    <property type="entry name" value="Ig-like_fold"/>
</dbReference>
<sequence>MRNKLKFVGAIYGLLLINTFDSNAQYCNSKAQFGEYEYISKVSLGTISNQSTSGLYQDFTTSLKATLYVGENYTLSITTEQYSTSDRMDVYVDWNADKVFTPDEKLPTVFTGIASKQGTVNYKMVIPTNAAKAETRMRIVLYDNASGYASYSTGCGNFEYGEVEDYAIEVKAIETAPEVDFFGDVTSVFLEGVVRFTDNSRLAPTQWKWTFTPATVLYQESTSESSQNPVVKFLEATNYSASLTATNTIGSATQAKAGYISVKNYSAPKNLEATTEGAHVNLTWNIPNVPAWQSYIKDVSECMSIVYADTDRGTLYDDNYLPFSFPVTITKLSSYFYQSDQLLWTNNQFKFRIYKYSDNTLLYESPVLTAQHLKEKEFELPTSITINEPFIVAIATIALDGTPSNIAKKVKPEECHTVLWNKETSKWEAFADADNGYEIYTRVYIGHDAAKVIKQKDYAPVKLPGYSGGIDRFVGPANVQGAVAANSVLSGYKIFRNDVEVGAVATGAQTNFVENGVADGNYTYAVKAVYSPTGISPYSNSVSVTVDNSNPEIQLSYLGSDISINGNFNVPSNVDVNGSREIVFTIKNEGRGSLTLGEVVLDNVMYSVAIQPTQILLGGAETTFTVKFTPTADGPQICKVSIATNDTNENPFVYNIKGIGGQDRWTWMLYLYEDGTGLDGDKDFNEWEVAGSVPGEVNYLVLYDCNDDSRDGVWYVKKDANGFNRTLVSEKLTSQIDPNMSSEETLRQYMLWVKDHYPAQHYGLTMWDHGDGIFKRNENPDKGVDKGFVGTMKPWQMSAAVKDFTTAVGKNVDIIGFDVCLLGQIETAYQFKDLANYVIASELTEPGDGWDYTNGFQMLSQNSATQADSLAMNICKTYKESYSTGGSSYATSSTQAVYSMDLLSNKLIPALNSFADSLIVHTPNFKGDIRSARDRAWVAPHAGGPSNPEHHDLGHFAKNIIATETLPTTLKASAQTMLTAYEETVIRHDYSGAECAAATGMKIWMPDGILDAGTATNYYTKPSKFLKFGETRWPEFLKVYQNPPSTSKPTAKFTVSATETTIGSPVYLMDNSLQSPNKWTWIVIPSDSVEFVNNTTSSSQNPVVMFKGAGYYSIGLTAQNSIGSDDTLSTLLVKVVQPAVEAPGNLIGSLSSKDVNLNWGSAVAFSDDSFDSYSPFSLNFGPWKQVDIDKDVTWAITGYAFPNSSYVGSFITFDGTKTTPAINGWSAPSGNQVIACFDGSTKPNNDWLISAKVTVKASDVLSFYGCSITDQYGLERMQVGISTTGRETTDFTMITPSPYAEVPAVWTMFQYDLSAYVGKDIYFCVRVISDNAWAVFFDNMHVGAPSTKSRDLSPFNISESAARQLKAWSGVQQAERAMAQTGTVVYRNGQKITDLTSAVTTYKDQNLANGWYTYYIQNVYADGLLKMYSSPSNTVQVGVGVTGIENNVVKGKLSIYPNPGKDQFKVNIPEGAENGTLKVYDLTGSLRYNQNFTEEGVQQLSLPQVANGVYVVIYEGGNHILVTKLVVN</sequence>
<dbReference type="Pfam" id="PF18962">
    <property type="entry name" value="Por_Secre_tail"/>
    <property type="match status" value="1"/>
</dbReference>
<feature type="chain" id="PRO_5011608636" evidence="1">
    <location>
        <begin position="25"/>
        <end position="1528"/>
    </location>
</feature>
<dbReference type="InterPro" id="IPR022409">
    <property type="entry name" value="PKD/Chitinase_dom"/>
</dbReference>